<name>A0ABV9L484_9BACT</name>
<evidence type="ECO:0000256" key="2">
    <source>
        <dbReference type="RuleBase" id="RU003616"/>
    </source>
</evidence>
<evidence type="ECO:0000259" key="3">
    <source>
        <dbReference type="PROSITE" id="PS01031"/>
    </source>
</evidence>
<keyword evidence="5" id="KW-1185">Reference proteome</keyword>
<evidence type="ECO:0000256" key="1">
    <source>
        <dbReference type="PROSITE-ProRule" id="PRU00285"/>
    </source>
</evidence>
<organism evidence="4 5">
    <name type="scientific">Dysgonomonas termitidis</name>
    <dbReference type="NCBI Taxonomy" id="1516126"/>
    <lineage>
        <taxon>Bacteria</taxon>
        <taxon>Pseudomonadati</taxon>
        <taxon>Bacteroidota</taxon>
        <taxon>Bacteroidia</taxon>
        <taxon>Bacteroidales</taxon>
        <taxon>Dysgonomonadaceae</taxon>
        <taxon>Dysgonomonas</taxon>
    </lineage>
</organism>
<evidence type="ECO:0000313" key="5">
    <source>
        <dbReference type="Proteomes" id="UP001596023"/>
    </source>
</evidence>
<evidence type="ECO:0000313" key="4">
    <source>
        <dbReference type="EMBL" id="MFC4676591.1"/>
    </source>
</evidence>
<dbReference type="InterPro" id="IPR002068">
    <property type="entry name" value="A-crystallin/Hsp20_dom"/>
</dbReference>
<dbReference type="PANTHER" id="PTHR11527">
    <property type="entry name" value="HEAT-SHOCK PROTEIN 20 FAMILY MEMBER"/>
    <property type="match status" value="1"/>
</dbReference>
<dbReference type="CDD" id="cd06464">
    <property type="entry name" value="ACD_sHsps-like"/>
    <property type="match status" value="1"/>
</dbReference>
<accession>A0ABV9L484</accession>
<dbReference type="InterPro" id="IPR008978">
    <property type="entry name" value="HSP20-like_chaperone"/>
</dbReference>
<gene>
    <name evidence="4" type="ORF">ACFO6W_23190</name>
</gene>
<dbReference type="PROSITE" id="PS01031">
    <property type="entry name" value="SHSP"/>
    <property type="match status" value="1"/>
</dbReference>
<dbReference type="RefSeq" id="WP_380000985.1">
    <property type="nucleotide sequence ID" value="NZ_JBHSGN010000146.1"/>
</dbReference>
<proteinExistence type="inferred from homology"/>
<dbReference type="Proteomes" id="UP001596023">
    <property type="component" value="Unassembled WGS sequence"/>
</dbReference>
<comment type="caution">
    <text evidence="4">The sequence shown here is derived from an EMBL/GenBank/DDBJ whole genome shotgun (WGS) entry which is preliminary data.</text>
</comment>
<protein>
    <submittedName>
        <fullName evidence="4">Hsp20/alpha crystallin family protein</fullName>
    </submittedName>
</protein>
<dbReference type="Pfam" id="PF00011">
    <property type="entry name" value="HSP20"/>
    <property type="match status" value="1"/>
</dbReference>
<reference evidence="5" key="1">
    <citation type="journal article" date="2019" name="Int. J. Syst. Evol. Microbiol.">
        <title>The Global Catalogue of Microorganisms (GCM) 10K type strain sequencing project: providing services to taxonomists for standard genome sequencing and annotation.</title>
        <authorList>
            <consortium name="The Broad Institute Genomics Platform"/>
            <consortium name="The Broad Institute Genome Sequencing Center for Infectious Disease"/>
            <person name="Wu L."/>
            <person name="Ma J."/>
        </authorList>
    </citation>
    <scope>NUCLEOTIDE SEQUENCE [LARGE SCALE GENOMIC DNA]</scope>
    <source>
        <strain evidence="5">CCUG 66188</strain>
    </source>
</reference>
<dbReference type="Gene3D" id="2.60.40.790">
    <property type="match status" value="1"/>
</dbReference>
<dbReference type="SUPFAM" id="SSF49764">
    <property type="entry name" value="HSP20-like chaperones"/>
    <property type="match status" value="1"/>
</dbReference>
<dbReference type="EMBL" id="JBHSGN010000146">
    <property type="protein sequence ID" value="MFC4676591.1"/>
    <property type="molecule type" value="Genomic_DNA"/>
</dbReference>
<feature type="domain" description="SHSP" evidence="3">
    <location>
        <begin position="30"/>
        <end position="145"/>
    </location>
</feature>
<dbReference type="InterPro" id="IPR031107">
    <property type="entry name" value="Small_HSP"/>
</dbReference>
<sequence length="145" mass="16728">MRNQLRRYDRSGSFFPAFFSNYINDEVLNGFGNTYLPATNVSENEKAFSIELSVPGFNKEDIKIEIENDVLKISAQNEVKSEEKDENEKVLRREFKKSSFTRSFTIPEDIDTDNISAVQKDGILQITLPKQDKAIEDKVKKIEIQ</sequence>
<comment type="similarity">
    <text evidence="1 2">Belongs to the small heat shock protein (HSP20) family.</text>
</comment>